<evidence type="ECO:0000313" key="8">
    <source>
        <dbReference type="Proteomes" id="UP000663464"/>
    </source>
</evidence>
<organism evidence="4 7">
    <name type="scientific">Clostridium botulinum</name>
    <dbReference type="NCBI Taxonomy" id="1491"/>
    <lineage>
        <taxon>Bacteria</taxon>
        <taxon>Bacillati</taxon>
        <taxon>Bacillota</taxon>
        <taxon>Clostridia</taxon>
        <taxon>Eubacteriales</taxon>
        <taxon>Clostridiaceae</taxon>
        <taxon>Clostridium</taxon>
    </lineage>
</organism>
<evidence type="ECO:0000256" key="2">
    <source>
        <dbReference type="ARBA" id="ARBA00022649"/>
    </source>
</evidence>
<dbReference type="Proteomes" id="UP000663464">
    <property type="component" value="Chromosome"/>
</dbReference>
<dbReference type="GO" id="GO:0016075">
    <property type="term" value="P:rRNA catabolic process"/>
    <property type="evidence" value="ECO:0007669"/>
    <property type="project" value="TreeGrafter"/>
</dbReference>
<proteinExistence type="inferred from homology"/>
<dbReference type="PANTHER" id="PTHR33988:SF2">
    <property type="entry name" value="ENDORIBONUCLEASE MAZF"/>
    <property type="match status" value="1"/>
</dbReference>
<dbReference type="GO" id="GO:0006402">
    <property type="term" value="P:mRNA catabolic process"/>
    <property type="evidence" value="ECO:0007669"/>
    <property type="project" value="TreeGrafter"/>
</dbReference>
<dbReference type="EMBL" id="CP069280">
    <property type="protein sequence ID" value="QRI54158.1"/>
    <property type="molecule type" value="Genomic_DNA"/>
</dbReference>
<evidence type="ECO:0000313" key="3">
    <source>
        <dbReference type="EMBL" id="NEZ92463.1"/>
    </source>
</evidence>
<protein>
    <submittedName>
        <fullName evidence="4">Type II toxin-antitoxin system PemK/MazF family toxin</fullName>
    </submittedName>
</protein>
<reference evidence="5 8" key="1">
    <citation type="journal article" date="2014" name="J. Infect. Dis.">
        <title>Molecular characterization of a novel botulinum neurotoxin type H gene.</title>
        <authorList>
            <person name="Dover N."/>
            <person name="Barash J.R."/>
            <person name="Hill K.K."/>
            <person name="Xie G."/>
            <person name="Arnon S.S."/>
        </authorList>
    </citation>
    <scope>NUCLEOTIDE SEQUENCE [LARGE SCALE GENOMIC DNA]</scope>
    <source>
        <strain evidence="5 8">IBCA10-7060</strain>
    </source>
</reference>
<dbReference type="InterPro" id="IPR003477">
    <property type="entry name" value="PemK-like"/>
</dbReference>
<dbReference type="Proteomes" id="UP000473887">
    <property type="component" value="Unassembled WGS sequence"/>
</dbReference>
<evidence type="ECO:0000313" key="4">
    <source>
        <dbReference type="EMBL" id="NFJ07035.1"/>
    </source>
</evidence>
<dbReference type="GO" id="GO:0003677">
    <property type="term" value="F:DNA binding"/>
    <property type="evidence" value="ECO:0007669"/>
    <property type="project" value="InterPro"/>
</dbReference>
<sequence>MKNLNDMNSEELGKYIKDTENQIHNLLDEYINRVNNKIDKNKNAKTLKEKAYALSKLYKYVEWVNDGIEMNNNVKNRIRIVPKRGEVWTCELGQNIGSEENKIRPVIIIQNDTGNQNAPTTIVVPISNRPKKIAVHISIRNGDFELVKGEKMEITGTVLAEQIRIVSKARLGRHVATLSDKFMQLLDSKIKISLDL</sequence>
<evidence type="ECO:0000313" key="7">
    <source>
        <dbReference type="Proteomes" id="UP000480039"/>
    </source>
</evidence>
<dbReference type="Proteomes" id="UP000480039">
    <property type="component" value="Unassembled WGS sequence"/>
</dbReference>
<gene>
    <name evidence="3" type="ORF">EXM69_11025</name>
    <name evidence="4" type="ORF">FC871_00665</name>
    <name evidence="5" type="ORF">JQS73_03300</name>
</gene>
<evidence type="ECO:0000313" key="5">
    <source>
        <dbReference type="EMBL" id="QRI54158.1"/>
    </source>
</evidence>
<dbReference type="RefSeq" id="WP_003359815.1">
    <property type="nucleotide sequence ID" value="NZ_AP025140.1"/>
</dbReference>
<dbReference type="SUPFAM" id="SSF50118">
    <property type="entry name" value="Cell growth inhibitor/plasmid maintenance toxic component"/>
    <property type="match status" value="1"/>
</dbReference>
<dbReference type="PANTHER" id="PTHR33988">
    <property type="entry name" value="ENDORIBONUCLEASE MAZF-RELATED"/>
    <property type="match status" value="1"/>
</dbReference>
<dbReference type="EMBL" id="SGKC01000019">
    <property type="protein sequence ID" value="NEZ92463.1"/>
    <property type="molecule type" value="Genomic_DNA"/>
</dbReference>
<evidence type="ECO:0000256" key="1">
    <source>
        <dbReference type="ARBA" id="ARBA00007521"/>
    </source>
</evidence>
<dbReference type="Gene3D" id="2.30.30.110">
    <property type="match status" value="1"/>
</dbReference>
<keyword evidence="2" id="KW-1277">Toxin-antitoxin system</keyword>
<reference evidence="5" key="4">
    <citation type="submission" date="2021-02" db="EMBL/GenBank/DDBJ databases">
        <authorList>
            <person name="Dover N."/>
            <person name="Barash J.R."/>
            <person name="Bell J.M."/>
            <person name="Sylvester M.D."/>
            <person name="Arnon S."/>
        </authorList>
    </citation>
    <scope>NUCLEOTIDE SEQUENCE</scope>
    <source>
        <strain evidence="5">IBCA10-7060</strain>
    </source>
</reference>
<dbReference type="GO" id="GO:0004521">
    <property type="term" value="F:RNA endonuclease activity"/>
    <property type="evidence" value="ECO:0007669"/>
    <property type="project" value="TreeGrafter"/>
</dbReference>
<dbReference type="OMA" id="ESKERPC"/>
<accession>A0A0A2HAJ7</accession>
<dbReference type="Pfam" id="PF02452">
    <property type="entry name" value="PemK_toxin"/>
    <property type="match status" value="1"/>
</dbReference>
<name>A0A0A2HAJ7_CLOBO</name>
<comment type="similarity">
    <text evidence="1">Belongs to the PemK/MazF family.</text>
</comment>
<reference evidence="3 6" key="2">
    <citation type="submission" date="2019-02" db="EMBL/GenBank/DDBJ databases">
        <title>Genome sequencing of Clostridium botulinum clinical isolates.</title>
        <authorList>
            <person name="Brunt J."/>
            <person name="Van Vliet A.H.M."/>
            <person name="Stringer S.C."/>
            <person name="Grant K.A."/>
            <person name="Carter A.C."/>
            <person name="Peck M.W."/>
        </authorList>
    </citation>
    <scope>NUCLEOTIDE SEQUENCE [LARGE SCALE GENOMIC DNA]</scope>
    <source>
        <strain evidence="3 6">H142660711</strain>
    </source>
</reference>
<dbReference type="InterPro" id="IPR011067">
    <property type="entry name" value="Plasmid_toxin/cell-grow_inhib"/>
</dbReference>
<dbReference type="AlphaFoldDB" id="A0A0A2HAJ7"/>
<dbReference type="EMBL" id="SWQE01000001">
    <property type="protein sequence ID" value="NFJ07035.1"/>
    <property type="molecule type" value="Genomic_DNA"/>
</dbReference>
<reference evidence="4 7" key="3">
    <citation type="submission" date="2019-04" db="EMBL/GenBank/DDBJ databases">
        <title>Genome sequencing of Clostridium botulinum Groups I-IV and Clostridium butyricum.</title>
        <authorList>
            <person name="Brunt J."/>
            <person name="Van Vliet A.H.M."/>
            <person name="Stringer S.C."/>
            <person name="Carter A.T."/>
            <person name="Peck M.W."/>
        </authorList>
    </citation>
    <scope>NUCLEOTIDE SEQUENCE [LARGE SCALE GENOMIC DNA]</scope>
    <source>
        <strain evidence="4 7">Colworth BL30</strain>
    </source>
</reference>
<evidence type="ECO:0000313" key="6">
    <source>
        <dbReference type="Proteomes" id="UP000473887"/>
    </source>
</evidence>